<dbReference type="InterPro" id="IPR056924">
    <property type="entry name" value="SH3_Tf2-1"/>
</dbReference>
<proteinExistence type="predicted"/>
<feature type="domain" description="Tf2-1-like SH3-like" evidence="1">
    <location>
        <begin position="145"/>
        <end position="189"/>
    </location>
</feature>
<evidence type="ECO:0000259" key="1">
    <source>
        <dbReference type="Pfam" id="PF24626"/>
    </source>
</evidence>
<dbReference type="CDD" id="cd09272">
    <property type="entry name" value="RNase_HI_RT_Ty1"/>
    <property type="match status" value="1"/>
</dbReference>
<protein>
    <recommendedName>
        <fullName evidence="1">Tf2-1-like SH3-like domain-containing protein</fullName>
    </recommendedName>
</protein>
<evidence type="ECO:0000313" key="2">
    <source>
        <dbReference type="EnsemblMetazoa" id="Aqu2.1.30794_001"/>
    </source>
</evidence>
<dbReference type="eggNOG" id="KOG0017">
    <property type="taxonomic scope" value="Eukaryota"/>
</dbReference>
<sequence>MKPKASIVINEDNQGTIAITKNPTSHMRMKHINIKFHYDWEVLQDGIIELVYCPTDPMTADILTKPLPQGHFEAHSFNLGLRNQPATKLNSVGVIPRVDHYKETEKFEGLGTRMTRRSSENSKEILAKSQDLKEGDMVLVLLPFSSNKLSARRQGPYSVTRRMGKVTYELYMPNEHKKRNFFHINLLRRWNEDHTLAVLIEDQDDGFEEEVTGWETVKGEDLRPREGKQLSGDQRRQLRKLREQFPDVFRSEARRTEMVKQRIPTGVCKPVQLSPYRVLYAHREALQDELDEMLKSGIIEPSTA</sequence>
<reference evidence="2" key="1">
    <citation type="submission" date="2017-05" db="UniProtKB">
        <authorList>
            <consortium name="EnsemblMetazoa"/>
        </authorList>
    </citation>
    <scope>IDENTIFICATION</scope>
</reference>
<name>A0A1X7UTF1_AMPQE</name>
<dbReference type="EnsemblMetazoa" id="Aqu2.1.30794_001">
    <property type="protein sequence ID" value="Aqu2.1.30794_001"/>
    <property type="gene ID" value="Aqu2.1.30794"/>
</dbReference>
<accession>A0A1X7UTF1</accession>
<dbReference type="AlphaFoldDB" id="A0A1X7UTF1"/>
<dbReference type="PANTHER" id="PTHR37984:SF5">
    <property type="entry name" value="PROTEIN NYNRIN-LIKE"/>
    <property type="match status" value="1"/>
</dbReference>
<dbReference type="PANTHER" id="PTHR37984">
    <property type="entry name" value="PROTEIN CBG26694"/>
    <property type="match status" value="1"/>
</dbReference>
<dbReference type="InterPro" id="IPR050951">
    <property type="entry name" value="Retrovirus_Pol_polyprotein"/>
</dbReference>
<dbReference type="InParanoid" id="A0A1X7UTF1"/>
<organism evidence="2">
    <name type="scientific">Amphimedon queenslandica</name>
    <name type="common">Sponge</name>
    <dbReference type="NCBI Taxonomy" id="400682"/>
    <lineage>
        <taxon>Eukaryota</taxon>
        <taxon>Metazoa</taxon>
        <taxon>Porifera</taxon>
        <taxon>Demospongiae</taxon>
        <taxon>Heteroscleromorpha</taxon>
        <taxon>Haplosclerida</taxon>
        <taxon>Niphatidae</taxon>
        <taxon>Amphimedon</taxon>
    </lineage>
</organism>
<dbReference type="Pfam" id="PF24626">
    <property type="entry name" value="SH3_Tf2-1"/>
    <property type="match status" value="1"/>
</dbReference>